<dbReference type="Gene3D" id="1.20.1250.20">
    <property type="entry name" value="MFS general substrate transporter like domains"/>
    <property type="match status" value="1"/>
</dbReference>
<comment type="caution">
    <text evidence="2">The sequence shown here is derived from an EMBL/GenBank/DDBJ whole genome shotgun (WGS) entry which is preliminary data.</text>
</comment>
<accession>A0ABQ9GTL0</accession>
<keyword evidence="1" id="KW-1133">Transmembrane helix</keyword>
<feature type="transmembrane region" description="Helical" evidence="1">
    <location>
        <begin position="45"/>
        <end position="65"/>
    </location>
</feature>
<sequence>MVPVNMTSFVYGVAIGWPSPTIPLLQSADNPVGGGAPMTVSSASWLGSLLNVGALAATPVYAYFCDEGSRKMVGYVVGLCGAVGWLLVVVAPAEAVLLAARVVIGKFCGGDLLHSTIAQSN</sequence>
<evidence type="ECO:0008006" key="4">
    <source>
        <dbReference type="Google" id="ProtNLM"/>
    </source>
</evidence>
<dbReference type="InterPro" id="IPR036259">
    <property type="entry name" value="MFS_trans_sf"/>
</dbReference>
<keyword evidence="1" id="KW-0812">Transmembrane</keyword>
<feature type="transmembrane region" description="Helical" evidence="1">
    <location>
        <begin position="72"/>
        <end position="93"/>
    </location>
</feature>
<dbReference type="SUPFAM" id="SSF103473">
    <property type="entry name" value="MFS general substrate transporter"/>
    <property type="match status" value="1"/>
</dbReference>
<keyword evidence="3" id="KW-1185">Reference proteome</keyword>
<dbReference type="Proteomes" id="UP001159363">
    <property type="component" value="Chromosome 8"/>
</dbReference>
<organism evidence="2 3">
    <name type="scientific">Dryococelus australis</name>
    <dbReference type="NCBI Taxonomy" id="614101"/>
    <lineage>
        <taxon>Eukaryota</taxon>
        <taxon>Metazoa</taxon>
        <taxon>Ecdysozoa</taxon>
        <taxon>Arthropoda</taxon>
        <taxon>Hexapoda</taxon>
        <taxon>Insecta</taxon>
        <taxon>Pterygota</taxon>
        <taxon>Neoptera</taxon>
        <taxon>Polyneoptera</taxon>
        <taxon>Phasmatodea</taxon>
        <taxon>Verophasmatodea</taxon>
        <taxon>Anareolatae</taxon>
        <taxon>Phasmatidae</taxon>
        <taxon>Eurycanthinae</taxon>
        <taxon>Dryococelus</taxon>
    </lineage>
</organism>
<dbReference type="PANTHER" id="PTHR48021:SF33">
    <property type="entry name" value="AT22075P-RELATED"/>
    <property type="match status" value="1"/>
</dbReference>
<protein>
    <recommendedName>
        <fullName evidence="4">Major facilitator superfamily (MFS) profile domain-containing protein</fullName>
    </recommendedName>
</protein>
<evidence type="ECO:0000313" key="3">
    <source>
        <dbReference type="Proteomes" id="UP001159363"/>
    </source>
</evidence>
<dbReference type="InterPro" id="IPR050549">
    <property type="entry name" value="MFS_Trehalose_Transporter"/>
</dbReference>
<dbReference type="EMBL" id="JARBHB010000009">
    <property type="protein sequence ID" value="KAJ8875362.1"/>
    <property type="molecule type" value="Genomic_DNA"/>
</dbReference>
<name>A0ABQ9GTL0_9NEOP</name>
<evidence type="ECO:0000313" key="2">
    <source>
        <dbReference type="EMBL" id="KAJ8875362.1"/>
    </source>
</evidence>
<reference evidence="2 3" key="1">
    <citation type="submission" date="2023-02" db="EMBL/GenBank/DDBJ databases">
        <title>LHISI_Scaffold_Assembly.</title>
        <authorList>
            <person name="Stuart O.P."/>
            <person name="Cleave R."/>
            <person name="Magrath M.J.L."/>
            <person name="Mikheyev A.S."/>
        </authorList>
    </citation>
    <scope>NUCLEOTIDE SEQUENCE [LARGE SCALE GENOMIC DNA]</scope>
    <source>
        <strain evidence="2">Daus_M_001</strain>
        <tissue evidence="2">Leg muscle</tissue>
    </source>
</reference>
<keyword evidence="1" id="KW-0472">Membrane</keyword>
<dbReference type="PANTHER" id="PTHR48021">
    <property type="match status" value="1"/>
</dbReference>
<evidence type="ECO:0000256" key="1">
    <source>
        <dbReference type="SAM" id="Phobius"/>
    </source>
</evidence>
<gene>
    <name evidence="2" type="ORF">PR048_023257</name>
</gene>
<proteinExistence type="predicted"/>